<proteinExistence type="predicted"/>
<name>A0A0F9NBE3_9ZZZZ</name>
<reference evidence="1" key="1">
    <citation type="journal article" date="2015" name="Nature">
        <title>Complex archaea that bridge the gap between prokaryotes and eukaryotes.</title>
        <authorList>
            <person name="Spang A."/>
            <person name="Saw J.H."/>
            <person name="Jorgensen S.L."/>
            <person name="Zaremba-Niedzwiedzka K."/>
            <person name="Martijn J."/>
            <person name="Lind A.E."/>
            <person name="van Eijk R."/>
            <person name="Schleper C."/>
            <person name="Guy L."/>
            <person name="Ettema T.J."/>
        </authorList>
    </citation>
    <scope>NUCLEOTIDE SEQUENCE</scope>
</reference>
<dbReference type="EMBL" id="LAZR01008445">
    <property type="protein sequence ID" value="KKM78722.1"/>
    <property type="molecule type" value="Genomic_DNA"/>
</dbReference>
<sequence>MISDMPNKTRKTCRTRKTIKDMEKLAQKHGGNIVPNQTYINNRTSLNWKCNQCGNIFRSNPLDVQRGHWCPTCSSLHITESKCRFVCESLTNSFFQKSRKILDNKFELDGFNAKLHCAFEYHSEYHYRYIPFFHRNRTLEEVQNIDRIKENLCKEKGIKLLTIPFSIAKQHDILEKHARDFFVSNNIKVKKKIDWSEFKGNVSILKRLQAIAKSKGGIFLSTSYQGSTQLHSWKCEYGHIFQSRPKDVKQGYWCRQCGIKRRAQNRFKNMDYLQTLADKNEGFILSREYKGSKVKHSWQCGQCGNIFQMMPNAVQVGRWCPPCGRKRIGIKLRRPWSRKSLAGKYN</sequence>
<protein>
    <recommendedName>
        <fullName evidence="2">Zinc-ribbon domain-containing protein</fullName>
    </recommendedName>
</protein>
<gene>
    <name evidence="1" type="ORF">LCGC14_1357090</name>
</gene>
<dbReference type="AlphaFoldDB" id="A0A0F9NBE3"/>
<comment type="caution">
    <text evidence="1">The sequence shown here is derived from an EMBL/GenBank/DDBJ whole genome shotgun (WGS) entry which is preliminary data.</text>
</comment>
<organism evidence="1">
    <name type="scientific">marine sediment metagenome</name>
    <dbReference type="NCBI Taxonomy" id="412755"/>
    <lineage>
        <taxon>unclassified sequences</taxon>
        <taxon>metagenomes</taxon>
        <taxon>ecological metagenomes</taxon>
    </lineage>
</organism>
<evidence type="ECO:0008006" key="2">
    <source>
        <dbReference type="Google" id="ProtNLM"/>
    </source>
</evidence>
<evidence type="ECO:0000313" key="1">
    <source>
        <dbReference type="EMBL" id="KKM78722.1"/>
    </source>
</evidence>
<accession>A0A0F9NBE3</accession>